<evidence type="ECO:0000256" key="1">
    <source>
        <dbReference type="SAM" id="MobiDB-lite"/>
    </source>
</evidence>
<dbReference type="OrthoDB" id="6028296at2"/>
<accession>A0A0N1FCR4</accession>
<evidence type="ECO:0008006" key="5">
    <source>
        <dbReference type="Google" id="ProtNLM"/>
    </source>
</evidence>
<name>A0A0N1FCR4_9PROT</name>
<evidence type="ECO:0000313" key="4">
    <source>
        <dbReference type="Proteomes" id="UP000031553"/>
    </source>
</evidence>
<feature type="region of interest" description="Disordered" evidence="1">
    <location>
        <begin position="39"/>
        <end position="61"/>
    </location>
</feature>
<dbReference type="RefSeq" id="WP_039734419.1">
    <property type="nucleotide sequence ID" value="NZ_JUFX02000057.1"/>
</dbReference>
<keyword evidence="2" id="KW-0472">Membrane</keyword>
<keyword evidence="2" id="KW-1133">Transmembrane helix</keyword>
<proteinExistence type="predicted"/>
<dbReference type="Proteomes" id="UP000031553">
    <property type="component" value="Unassembled WGS sequence"/>
</dbReference>
<feature type="transmembrane region" description="Helical" evidence="2">
    <location>
        <begin position="12"/>
        <end position="31"/>
    </location>
</feature>
<gene>
    <name evidence="3" type="ORF">GLUCOINTEAF2_0201790</name>
</gene>
<evidence type="ECO:0000313" key="3">
    <source>
        <dbReference type="EMBL" id="KPH88195.1"/>
    </source>
</evidence>
<sequence>MMENRTFLKCYASSMLCAAAATLGAGFIAWWRGRRVDTTPEPAAREPAPQEPVARKTRPIEDAQAETDATRHVARRVIQYFVIPIWLVSGLTDWWCHRRTDIEHTTGLKESGLHLLMLGEAAFPVLAGLFMEIDVPVLSFMIASFFVHEATAMWDVSYAVTRREVQPVEQHVHSFLEMVPLMAVSLIAVLHWPQVQALLGRRIIRSTPPQLKREPLGLPYALGALGMMAVFEVLPYCEEALRDWKANPGRLTPPAGQPA</sequence>
<comment type="caution">
    <text evidence="3">The sequence shown here is derived from an EMBL/GenBank/DDBJ whole genome shotgun (WGS) entry which is preliminary data.</text>
</comment>
<keyword evidence="2" id="KW-0812">Transmembrane</keyword>
<organism evidence="3 4">
    <name type="scientific">Komagataeibacter intermedius AF2</name>
    <dbReference type="NCBI Taxonomy" id="1458464"/>
    <lineage>
        <taxon>Bacteria</taxon>
        <taxon>Pseudomonadati</taxon>
        <taxon>Pseudomonadota</taxon>
        <taxon>Alphaproteobacteria</taxon>
        <taxon>Acetobacterales</taxon>
        <taxon>Acetobacteraceae</taxon>
        <taxon>Komagataeibacter</taxon>
    </lineage>
</organism>
<reference evidence="3 4" key="1">
    <citation type="submission" date="2015-07" db="EMBL/GenBank/DDBJ databases">
        <title>Draft Genome Sequence of Komagataeibacter intermedius Strain AF2, Isolated from Kombucha Tea.</title>
        <authorList>
            <person name="Santos R.A."/>
            <person name="Berretta A.A."/>
            <person name="Barud H.S."/>
            <person name="Ribeiro S.J."/>
            <person name="Gonzalez-Garcia L.N."/>
            <person name="Zucchi T.D."/>
            <person name="Goldman G.H."/>
            <person name="Riano-Pachon D.M."/>
        </authorList>
    </citation>
    <scope>NUCLEOTIDE SEQUENCE [LARGE SCALE GENOMIC DNA]</scope>
    <source>
        <strain evidence="3 4">AF2</strain>
    </source>
</reference>
<protein>
    <recommendedName>
        <fullName evidence="5">Diguanylate cyclase</fullName>
    </recommendedName>
</protein>
<dbReference type="AlphaFoldDB" id="A0A0N1FCR4"/>
<evidence type="ECO:0000256" key="2">
    <source>
        <dbReference type="SAM" id="Phobius"/>
    </source>
</evidence>
<dbReference type="EMBL" id="JUFX02000057">
    <property type="protein sequence ID" value="KPH88195.1"/>
    <property type="molecule type" value="Genomic_DNA"/>
</dbReference>